<dbReference type="Proteomes" id="UP000288216">
    <property type="component" value="Unassembled WGS sequence"/>
</dbReference>
<keyword evidence="2" id="KW-1185">Reference proteome</keyword>
<gene>
    <name evidence="1" type="ORF">scyTo_0024920</name>
</gene>
<dbReference type="Gene3D" id="2.60.40.1930">
    <property type="match status" value="1"/>
</dbReference>
<dbReference type="EMBL" id="BFAA01062172">
    <property type="protein sequence ID" value="GCB84369.1"/>
    <property type="molecule type" value="Genomic_DNA"/>
</dbReference>
<protein>
    <submittedName>
        <fullName evidence="1">Uncharacterized protein</fullName>
    </submittedName>
</protein>
<proteinExistence type="predicted"/>
<organism evidence="1 2">
    <name type="scientific">Scyliorhinus torazame</name>
    <name type="common">Cloudy catshark</name>
    <name type="synonym">Catulus torazame</name>
    <dbReference type="NCBI Taxonomy" id="75743"/>
    <lineage>
        <taxon>Eukaryota</taxon>
        <taxon>Metazoa</taxon>
        <taxon>Chordata</taxon>
        <taxon>Craniata</taxon>
        <taxon>Vertebrata</taxon>
        <taxon>Chondrichthyes</taxon>
        <taxon>Elasmobranchii</taxon>
        <taxon>Galeomorphii</taxon>
        <taxon>Galeoidea</taxon>
        <taxon>Carcharhiniformes</taxon>
        <taxon>Scyliorhinidae</taxon>
        <taxon>Scyliorhinus</taxon>
    </lineage>
</organism>
<dbReference type="STRING" id="75743.A0A401QG64"/>
<dbReference type="PANTHER" id="PTHR11412:SF139">
    <property type="entry name" value="C3 AND PZP-LIKE ALPHA-2-MACROGLOBULIN DOMAIN-CONTAINING PROTEIN 8"/>
    <property type="match status" value="1"/>
</dbReference>
<accession>A0A401QG64</accession>
<feature type="non-terminal residue" evidence="1">
    <location>
        <position position="50"/>
    </location>
</feature>
<dbReference type="InterPro" id="IPR050473">
    <property type="entry name" value="A2M/Complement_sys"/>
</dbReference>
<comment type="caution">
    <text evidence="1">The sequence shown here is derived from an EMBL/GenBank/DDBJ whole genome shotgun (WGS) entry which is preliminary data.</text>
</comment>
<sequence length="50" mass="5900">MIQWNDLKPVCCGVVNMSFPLSEQPVLGEWIIFVQLQGYSYNKTFEVQRY</sequence>
<dbReference type="AlphaFoldDB" id="A0A401QG64"/>
<evidence type="ECO:0000313" key="2">
    <source>
        <dbReference type="Proteomes" id="UP000288216"/>
    </source>
</evidence>
<dbReference type="OrthoDB" id="6359008at2759"/>
<reference evidence="1 2" key="1">
    <citation type="journal article" date="2018" name="Nat. Ecol. Evol.">
        <title>Shark genomes provide insights into elasmobranch evolution and the origin of vertebrates.</title>
        <authorList>
            <person name="Hara Y"/>
            <person name="Yamaguchi K"/>
            <person name="Onimaru K"/>
            <person name="Kadota M"/>
            <person name="Koyanagi M"/>
            <person name="Keeley SD"/>
            <person name="Tatsumi K"/>
            <person name="Tanaka K"/>
            <person name="Motone F"/>
            <person name="Kageyama Y"/>
            <person name="Nozu R"/>
            <person name="Adachi N"/>
            <person name="Nishimura O"/>
            <person name="Nakagawa R"/>
            <person name="Tanegashima C"/>
            <person name="Kiyatake I"/>
            <person name="Matsumoto R"/>
            <person name="Murakumo K"/>
            <person name="Nishida K"/>
            <person name="Terakita A"/>
            <person name="Kuratani S"/>
            <person name="Sato K"/>
            <person name="Hyodo S Kuraku.S."/>
        </authorList>
    </citation>
    <scope>NUCLEOTIDE SEQUENCE [LARGE SCALE GENOMIC DNA]</scope>
</reference>
<evidence type="ECO:0000313" key="1">
    <source>
        <dbReference type="EMBL" id="GCB84369.1"/>
    </source>
</evidence>
<name>A0A401QG64_SCYTO</name>
<dbReference type="PANTHER" id="PTHR11412">
    <property type="entry name" value="MACROGLOBULIN / COMPLEMENT"/>
    <property type="match status" value="1"/>
</dbReference>